<dbReference type="InterPro" id="IPR040148">
    <property type="entry name" value="FMR1"/>
</dbReference>
<comment type="caution">
    <text evidence="4">The sequence shown here is derived from an EMBL/GenBank/DDBJ whole genome shotgun (WGS) entry which is preliminary data.</text>
</comment>
<dbReference type="SUPFAM" id="SSF54791">
    <property type="entry name" value="Eukaryotic type KH-domain (KH-domain type I)"/>
    <property type="match status" value="1"/>
</dbReference>
<dbReference type="GO" id="GO:0003730">
    <property type="term" value="F:mRNA 3'-UTR binding"/>
    <property type="evidence" value="ECO:0007669"/>
    <property type="project" value="TreeGrafter"/>
</dbReference>
<dbReference type="PANTHER" id="PTHR10603:SF7">
    <property type="entry name" value="FRAGILE X MESSENGER RIBONUCLEOPROTEIN 1 HOMOLOG"/>
    <property type="match status" value="1"/>
</dbReference>
<dbReference type="SMART" id="SM00322">
    <property type="entry name" value="KH"/>
    <property type="match status" value="1"/>
</dbReference>
<sequence length="796" mass="87419">MEPPSAAVQCYSAPVEVQGYENKWFTAHLAGIDLKASEVRIAFQSNVWQPRIVPVEAVRCVPKRATPGSFQPGPGDTVEVLSLGSASTPPCWRPGVVRVVRDGLYYVNQQPDGDEGPLPSDREETIVELDHLRAPLQPQASPEHLQDDPVECASSLTKLKTEIYEVPQSLADWLISDDGRACMKYIAVRVKLSLISVQTSLCDHPRVHLIGFAHTTARACMLLSIHVDHQLVIQSFHHRRLLALRKHQQPRATVSVPSLYGRVGLRCCCQTGGRSQRRAGDERMEVRTSGPWKTTLQRSSSSSSSSSSTVKTAAAASENLTDLGKPRNLVVKFATTRRLLGLTIGKGGANVKSVQDEFGVNVRIIEVSRESPTGSMVIIEGPSEPALTLARRRLEFFITKYPIESDSVQWVVGPRFSNLSALAEQTALHYARYSDTDEAGGERPCIELCGRADEIDDAKSVIESHLLYREVFQDITAERRKIESSQHSGTDAGLGGHSAKLRHLGAARIDSRESISSETLAASTIDSIDRKYMLLLIPTLLFFGLPAAAAAAAASSCSSSLTIIPEYPIEAAAPLEEETPPKLAAEDDAYWDDDKPSFNMLNKVDWAGLQAKPPATRFDNYRTAAKIKFMMPDLTWNPEYPVTIPDEVLSAKLPVGALSRFMLQDPGPRYEAMVQDLHTPDYMLEVNNKVDGSARVVKRVSETQLQTDSGLDLSAIVPHLTEVPAAPPPINPELRFVPRGASAAVRKHPVKIAVDVDDNGRELWDSVKRHAFGNGEEQPSPRNTPNKIEELKRAEK</sequence>
<evidence type="ECO:0000259" key="3">
    <source>
        <dbReference type="SMART" id="SM00322"/>
    </source>
</evidence>
<dbReference type="Pfam" id="PF00013">
    <property type="entry name" value="KH_1"/>
    <property type="match status" value="1"/>
</dbReference>
<proteinExistence type="predicted"/>
<feature type="region of interest" description="Disordered" evidence="2">
    <location>
        <begin position="272"/>
        <end position="310"/>
    </location>
</feature>
<dbReference type="Proteomes" id="UP000570595">
    <property type="component" value="Unassembled WGS sequence"/>
</dbReference>
<evidence type="ECO:0000313" key="4">
    <source>
        <dbReference type="EMBL" id="KAF4668006.1"/>
    </source>
</evidence>
<dbReference type="EMBL" id="JABAHT010000044">
    <property type="protein sequence ID" value="KAF4668006.1"/>
    <property type="molecule type" value="Genomic_DNA"/>
</dbReference>
<name>A0A7J6M9C8_PEROL</name>
<dbReference type="GO" id="GO:0045182">
    <property type="term" value="F:translation regulator activity"/>
    <property type="evidence" value="ECO:0007669"/>
    <property type="project" value="TreeGrafter"/>
</dbReference>
<dbReference type="Gene3D" id="3.30.1370.10">
    <property type="entry name" value="K Homology domain, type 1"/>
    <property type="match status" value="1"/>
</dbReference>
<dbReference type="GO" id="GO:0048513">
    <property type="term" value="P:animal organ development"/>
    <property type="evidence" value="ECO:0007669"/>
    <property type="project" value="TreeGrafter"/>
</dbReference>
<protein>
    <submittedName>
        <fullName evidence="4">Fragile X mental retardation</fullName>
    </submittedName>
</protein>
<dbReference type="PANTHER" id="PTHR10603">
    <property type="entry name" value="FRAGILE X MENTAL RETARDATION SYNDROME-RELATED PROTEIN"/>
    <property type="match status" value="1"/>
</dbReference>
<dbReference type="GO" id="GO:0043488">
    <property type="term" value="P:regulation of mRNA stability"/>
    <property type="evidence" value="ECO:0007669"/>
    <property type="project" value="TreeGrafter"/>
</dbReference>
<dbReference type="InterPro" id="IPR036612">
    <property type="entry name" value="KH_dom_type_1_sf"/>
</dbReference>
<feature type="compositionally biased region" description="Low complexity" evidence="2">
    <location>
        <begin position="299"/>
        <end position="308"/>
    </location>
</feature>
<dbReference type="OrthoDB" id="448545at2759"/>
<dbReference type="GO" id="GO:0005634">
    <property type="term" value="C:nucleus"/>
    <property type="evidence" value="ECO:0007669"/>
    <property type="project" value="TreeGrafter"/>
</dbReference>
<gene>
    <name evidence="4" type="primary">FMR1_4</name>
    <name evidence="4" type="ORF">FOZ61_007305</name>
</gene>
<evidence type="ECO:0000256" key="2">
    <source>
        <dbReference type="SAM" id="MobiDB-lite"/>
    </source>
</evidence>
<evidence type="ECO:0000256" key="1">
    <source>
        <dbReference type="PROSITE-ProRule" id="PRU00117"/>
    </source>
</evidence>
<dbReference type="GO" id="GO:0045727">
    <property type="term" value="P:positive regulation of translation"/>
    <property type="evidence" value="ECO:0007669"/>
    <property type="project" value="TreeGrafter"/>
</dbReference>
<dbReference type="GO" id="GO:0010494">
    <property type="term" value="C:cytoplasmic stress granule"/>
    <property type="evidence" value="ECO:0007669"/>
    <property type="project" value="TreeGrafter"/>
</dbReference>
<dbReference type="GO" id="GO:0051028">
    <property type="term" value="P:mRNA transport"/>
    <property type="evidence" value="ECO:0007669"/>
    <property type="project" value="TreeGrafter"/>
</dbReference>
<feature type="domain" description="K Homology" evidence="3">
    <location>
        <begin position="327"/>
        <end position="398"/>
    </location>
</feature>
<feature type="compositionally biased region" description="Basic and acidic residues" evidence="2">
    <location>
        <begin position="787"/>
        <end position="796"/>
    </location>
</feature>
<feature type="region of interest" description="Disordered" evidence="2">
    <location>
        <begin position="769"/>
        <end position="796"/>
    </location>
</feature>
<organism evidence="4 5">
    <name type="scientific">Perkinsus olseni</name>
    <name type="common">Perkinsus atlanticus</name>
    <dbReference type="NCBI Taxonomy" id="32597"/>
    <lineage>
        <taxon>Eukaryota</taxon>
        <taxon>Sar</taxon>
        <taxon>Alveolata</taxon>
        <taxon>Perkinsozoa</taxon>
        <taxon>Perkinsea</taxon>
        <taxon>Perkinsida</taxon>
        <taxon>Perkinsidae</taxon>
        <taxon>Perkinsus</taxon>
    </lineage>
</organism>
<dbReference type="AlphaFoldDB" id="A0A7J6M9C8"/>
<evidence type="ECO:0000313" key="5">
    <source>
        <dbReference type="Proteomes" id="UP000570595"/>
    </source>
</evidence>
<keyword evidence="1" id="KW-0694">RNA-binding</keyword>
<dbReference type="InterPro" id="IPR004088">
    <property type="entry name" value="KH_dom_type_1"/>
</dbReference>
<reference evidence="4 5" key="1">
    <citation type="submission" date="2020-04" db="EMBL/GenBank/DDBJ databases">
        <title>Perkinsus olseni comparative genomics.</title>
        <authorList>
            <person name="Bogema D.R."/>
        </authorList>
    </citation>
    <scope>NUCLEOTIDE SEQUENCE [LARGE SCALE GENOMIC DNA]</scope>
    <source>
        <strain evidence="4">ATCC PRA-179</strain>
    </source>
</reference>
<dbReference type="PROSITE" id="PS50084">
    <property type="entry name" value="KH_TYPE_1"/>
    <property type="match status" value="1"/>
</dbReference>
<dbReference type="InterPro" id="IPR004087">
    <property type="entry name" value="KH_dom"/>
</dbReference>
<accession>A0A7J6M9C8</accession>
<dbReference type="CDD" id="cd20403">
    <property type="entry name" value="Tudor_Agenet_FMRP-like_rpt2"/>
    <property type="match status" value="1"/>
</dbReference>